<evidence type="ECO:0000313" key="4">
    <source>
        <dbReference type="Proteomes" id="UP000682403"/>
    </source>
</evidence>
<dbReference type="InterPro" id="IPR036770">
    <property type="entry name" value="Ankyrin_rpt-contain_sf"/>
</dbReference>
<name>A0ABS5LB33_9BACI</name>
<protein>
    <recommendedName>
        <fullName evidence="5">Ankyrin repeat domain-containing protein</fullName>
    </recommendedName>
</protein>
<evidence type="ECO:0008006" key="5">
    <source>
        <dbReference type="Google" id="ProtNLM"/>
    </source>
</evidence>
<keyword evidence="2" id="KW-1133">Transmembrane helix</keyword>
<dbReference type="EMBL" id="JAGVRK010000001">
    <property type="protein sequence ID" value="MBS2967925.1"/>
    <property type="molecule type" value="Genomic_DNA"/>
</dbReference>
<feature type="transmembrane region" description="Helical" evidence="2">
    <location>
        <begin position="6"/>
        <end position="28"/>
    </location>
</feature>
<accession>A0ABS5LB33</accession>
<dbReference type="SUPFAM" id="SSF48403">
    <property type="entry name" value="Ankyrin repeat"/>
    <property type="match status" value="1"/>
</dbReference>
<proteinExistence type="predicted"/>
<feature type="repeat" description="ANK" evidence="1">
    <location>
        <begin position="69"/>
        <end position="101"/>
    </location>
</feature>
<keyword evidence="4" id="KW-1185">Reference proteome</keyword>
<evidence type="ECO:0000256" key="1">
    <source>
        <dbReference type="PROSITE-ProRule" id="PRU00023"/>
    </source>
</evidence>
<evidence type="ECO:0000256" key="2">
    <source>
        <dbReference type="SAM" id="Phobius"/>
    </source>
</evidence>
<gene>
    <name evidence="3" type="ORF">J9317_03940</name>
</gene>
<dbReference type="PROSITE" id="PS50088">
    <property type="entry name" value="ANK_REPEAT"/>
    <property type="match status" value="1"/>
</dbReference>
<keyword evidence="2" id="KW-0812">Transmembrane</keyword>
<reference evidence="3 4" key="1">
    <citation type="submission" date="2021-04" db="EMBL/GenBank/DDBJ databases">
        <title>Metabacillus sp. strain KIGAM252 whole genome sequence.</title>
        <authorList>
            <person name="Seo M.-J."/>
            <person name="Cho E.-S."/>
            <person name="Hwang C.Y."/>
            <person name="Yoon D.J."/>
        </authorList>
    </citation>
    <scope>NUCLEOTIDE SEQUENCE [LARGE SCALE GENOMIC DNA]</scope>
    <source>
        <strain evidence="3 4">KIGAM252</strain>
    </source>
</reference>
<organism evidence="3 4">
    <name type="scientific">Metabacillus flavus</name>
    <dbReference type="NCBI Taxonomy" id="2823519"/>
    <lineage>
        <taxon>Bacteria</taxon>
        <taxon>Bacillati</taxon>
        <taxon>Bacillota</taxon>
        <taxon>Bacilli</taxon>
        <taxon>Bacillales</taxon>
        <taxon>Bacillaceae</taxon>
        <taxon>Metabacillus</taxon>
    </lineage>
</organism>
<dbReference type="InterPro" id="IPR002110">
    <property type="entry name" value="Ankyrin_rpt"/>
</dbReference>
<dbReference type="PROSITE" id="PS50297">
    <property type="entry name" value="ANK_REP_REGION"/>
    <property type="match status" value="1"/>
</dbReference>
<evidence type="ECO:0000313" key="3">
    <source>
        <dbReference type="EMBL" id="MBS2967925.1"/>
    </source>
</evidence>
<dbReference type="Gene3D" id="1.25.40.20">
    <property type="entry name" value="Ankyrin repeat-containing domain"/>
    <property type="match status" value="1"/>
</dbReference>
<dbReference type="Proteomes" id="UP000682403">
    <property type="component" value="Unassembled WGS sequence"/>
</dbReference>
<keyword evidence="2" id="KW-0472">Membrane</keyword>
<sequence>MNFETISTFLSANSWTLVMIIAIGLYTFGKNKEPKEPNNILINSIINNNVTSLAAALEANHGPHSKAASGHSALELAIARNNKYMVAYLMKYGAAPNAKEISAAIKHNNKDIIQLVTTGEHTAILNEYNLAGCR</sequence>
<dbReference type="RefSeq" id="WP_211556581.1">
    <property type="nucleotide sequence ID" value="NZ_JAGVRK010000001.1"/>
</dbReference>
<comment type="caution">
    <text evidence="3">The sequence shown here is derived from an EMBL/GenBank/DDBJ whole genome shotgun (WGS) entry which is preliminary data.</text>
</comment>
<keyword evidence="1" id="KW-0040">ANK repeat</keyword>